<keyword evidence="2" id="KW-1185">Reference proteome</keyword>
<evidence type="ECO:0000313" key="2">
    <source>
        <dbReference type="Proteomes" id="UP000700815"/>
    </source>
</evidence>
<comment type="caution">
    <text evidence="1">The sequence shown here is derived from an EMBL/GenBank/DDBJ whole genome shotgun (WGS) entry which is preliminary data.</text>
</comment>
<gene>
    <name evidence="1" type="ORF">KIH79_01860</name>
</gene>
<reference evidence="1 2" key="1">
    <citation type="submission" date="2021-05" db="EMBL/GenBank/DDBJ databases">
        <title>Phylogenetic classification of ten novel species belonging to the genus Bifidobacterium comprising B. colchicus sp. nov., B. abeli sp. nov., B. bicoloris sp. nov., B. guerezis sp. nov., B. rosaliae sp. nov., B. santillanensis sp. nov., B. argentati sp. nov., B. amazzoni sp. nov., B. pluviali sp. nov., and B. pinnaculum sp. nov.</title>
        <authorList>
            <person name="Lugli G.A."/>
            <person name="Ruiz Garcia L."/>
            <person name="Margolles A."/>
            <person name="Ventura M."/>
        </authorList>
    </citation>
    <scope>NUCLEOTIDE SEQUENCE [LARGE SCALE GENOMIC DNA]</scope>
    <source>
        <strain evidence="1 2">82T10</strain>
    </source>
</reference>
<dbReference type="InterPro" id="IPR046733">
    <property type="entry name" value="DUF6625"/>
</dbReference>
<name>A0ABS6WCE7_9BIFI</name>
<proteinExistence type="predicted"/>
<sequence length="329" mass="39192">MATRKCAFIIPYYGKFPNYFQLFLDSCGKNPDYDWLVFTDDRTEYDYPANVHVRYETFRDMQERAQHCFDFPISLKSPYKLCDYRPAYGLLFADYLTDYSHWGHCDCDLIFGKLSDFVTDDMLDRYEKIFAQGHCSIYKNDEIANHAFMLPLNGEPIYRKVLTEDRAFTFDESYLPTNVNRIFDQNGLPIFTNDLSANTDSRSSIFRLTHYDAALDTYMTERPLRAVYTWSNGILSRSYYRLGEFRTHELMYMHLQRRHMDVDPALTRTKANTVIHILPGLFTVLPADTVTKDNFKTIRWKHRTNHRRKILIGDLRFQYKRAKRKFLNR</sequence>
<dbReference type="Pfam" id="PF20330">
    <property type="entry name" value="DUF6625"/>
    <property type="match status" value="1"/>
</dbReference>
<evidence type="ECO:0000313" key="1">
    <source>
        <dbReference type="EMBL" id="MBW3091718.1"/>
    </source>
</evidence>
<organism evidence="1 2">
    <name type="scientific">Bifidobacterium miconis</name>
    <dbReference type="NCBI Taxonomy" id="2834435"/>
    <lineage>
        <taxon>Bacteria</taxon>
        <taxon>Bacillati</taxon>
        <taxon>Actinomycetota</taxon>
        <taxon>Actinomycetes</taxon>
        <taxon>Bifidobacteriales</taxon>
        <taxon>Bifidobacteriaceae</taxon>
        <taxon>Bifidobacterium</taxon>
    </lineage>
</organism>
<dbReference type="RefSeq" id="WP_219057828.1">
    <property type="nucleotide sequence ID" value="NZ_JAHBBH010000003.1"/>
</dbReference>
<dbReference type="EMBL" id="JAHBBH010000003">
    <property type="protein sequence ID" value="MBW3091718.1"/>
    <property type="molecule type" value="Genomic_DNA"/>
</dbReference>
<evidence type="ECO:0008006" key="3">
    <source>
        <dbReference type="Google" id="ProtNLM"/>
    </source>
</evidence>
<dbReference type="Proteomes" id="UP000700815">
    <property type="component" value="Unassembled WGS sequence"/>
</dbReference>
<protein>
    <recommendedName>
        <fullName evidence="3">Glycosyltransferase</fullName>
    </recommendedName>
</protein>
<accession>A0ABS6WCE7</accession>